<reference evidence="1 2" key="1">
    <citation type="submission" date="2019-02" db="EMBL/GenBank/DDBJ databases">
        <title>Draft genome sequence of Amycolatopsis sp. 8-3EHSu isolated from roots of Suaeda maritima.</title>
        <authorList>
            <person name="Duangmal K."/>
            <person name="Chantavorakit T."/>
        </authorList>
    </citation>
    <scope>NUCLEOTIDE SEQUENCE [LARGE SCALE GENOMIC DNA]</scope>
    <source>
        <strain evidence="1 2">8-3EHSu</strain>
    </source>
</reference>
<evidence type="ECO:0008006" key="3">
    <source>
        <dbReference type="Google" id="ProtNLM"/>
    </source>
</evidence>
<name>A0A4Q7J6J9_9PSEU</name>
<dbReference type="EMBL" id="SFCC01000009">
    <property type="protein sequence ID" value="RZQ62392.1"/>
    <property type="molecule type" value="Genomic_DNA"/>
</dbReference>
<dbReference type="Proteomes" id="UP000292003">
    <property type="component" value="Unassembled WGS sequence"/>
</dbReference>
<accession>A0A4Q7J6J9</accession>
<dbReference type="RefSeq" id="WP_130476819.1">
    <property type="nucleotide sequence ID" value="NZ_SFCC01000009.1"/>
</dbReference>
<dbReference type="AlphaFoldDB" id="A0A4Q7J6J9"/>
<evidence type="ECO:0000313" key="1">
    <source>
        <dbReference type="EMBL" id="RZQ62392.1"/>
    </source>
</evidence>
<dbReference type="OrthoDB" id="3872738at2"/>
<gene>
    <name evidence="1" type="ORF">EWH70_19180</name>
</gene>
<comment type="caution">
    <text evidence="1">The sequence shown here is derived from an EMBL/GenBank/DDBJ whole genome shotgun (WGS) entry which is preliminary data.</text>
</comment>
<protein>
    <recommendedName>
        <fullName evidence="3">DUF1059 domain-containing protein</fullName>
    </recommendedName>
</protein>
<organism evidence="1 2">
    <name type="scientific">Amycolatopsis suaedae</name>
    <dbReference type="NCBI Taxonomy" id="2510978"/>
    <lineage>
        <taxon>Bacteria</taxon>
        <taxon>Bacillati</taxon>
        <taxon>Actinomycetota</taxon>
        <taxon>Actinomycetes</taxon>
        <taxon>Pseudonocardiales</taxon>
        <taxon>Pseudonocardiaceae</taxon>
        <taxon>Amycolatopsis</taxon>
    </lineage>
</organism>
<sequence length="66" mass="7831">MTAKFRYRCGECGHRTRWLDDREGAQRLERHYRRCHPGVEPGGDFEIRRDGQRPGCLGVFLRTDRP</sequence>
<proteinExistence type="predicted"/>
<keyword evidence="2" id="KW-1185">Reference proteome</keyword>
<evidence type="ECO:0000313" key="2">
    <source>
        <dbReference type="Proteomes" id="UP000292003"/>
    </source>
</evidence>